<keyword evidence="2" id="KW-1185">Reference proteome</keyword>
<evidence type="ECO:0000313" key="2">
    <source>
        <dbReference type="Proteomes" id="UP001159363"/>
    </source>
</evidence>
<evidence type="ECO:0000313" key="1">
    <source>
        <dbReference type="EMBL" id="KAJ8870120.1"/>
    </source>
</evidence>
<accession>A0ABQ9GCH6</accession>
<gene>
    <name evidence="1" type="ORF">PR048_029132</name>
</gene>
<protein>
    <submittedName>
        <fullName evidence="1">Uncharacterized protein</fullName>
    </submittedName>
</protein>
<organism evidence="1 2">
    <name type="scientific">Dryococelus australis</name>
    <dbReference type="NCBI Taxonomy" id="614101"/>
    <lineage>
        <taxon>Eukaryota</taxon>
        <taxon>Metazoa</taxon>
        <taxon>Ecdysozoa</taxon>
        <taxon>Arthropoda</taxon>
        <taxon>Hexapoda</taxon>
        <taxon>Insecta</taxon>
        <taxon>Pterygota</taxon>
        <taxon>Neoptera</taxon>
        <taxon>Polyneoptera</taxon>
        <taxon>Phasmatodea</taxon>
        <taxon>Verophasmatodea</taxon>
        <taxon>Anareolatae</taxon>
        <taxon>Phasmatidae</taxon>
        <taxon>Eurycanthinae</taxon>
        <taxon>Dryococelus</taxon>
    </lineage>
</organism>
<proteinExistence type="predicted"/>
<name>A0ABQ9GCH6_9NEOP</name>
<dbReference type="Proteomes" id="UP001159363">
    <property type="component" value="Chromosome 12"/>
</dbReference>
<comment type="caution">
    <text evidence="1">The sequence shown here is derived from an EMBL/GenBank/DDBJ whole genome shotgun (WGS) entry which is preliminary data.</text>
</comment>
<reference evidence="1 2" key="1">
    <citation type="submission" date="2023-02" db="EMBL/GenBank/DDBJ databases">
        <title>LHISI_Scaffold_Assembly.</title>
        <authorList>
            <person name="Stuart O.P."/>
            <person name="Cleave R."/>
            <person name="Magrath M.J.L."/>
            <person name="Mikheyev A.S."/>
        </authorList>
    </citation>
    <scope>NUCLEOTIDE SEQUENCE [LARGE SCALE GENOMIC DNA]</scope>
    <source>
        <strain evidence="1">Daus_M_001</strain>
        <tissue evidence="1">Leg muscle</tissue>
    </source>
</reference>
<sequence length="237" mass="26463">MEENMTLVIQGHGKGSRSSWVKVKVTPIQYGGLVMSFKAGGWRPAPLPHPLVIIWSQTTCDIMATTFIPKVFLYLPESEDEIVVTMPRRKYVSPDFSREGPLNDHKLPFSGPVHHSVTMIPGNGVFSGYCEIPKACWRQCTAHQLHCHEQRPNKAFSTSRVQSPAGSPDFRKWESCRTMPLVGGFLSGISRFPSSLFRRRSIFTSLTLIGSQVLAVKSRPNVFTSTTYRFSALSLSS</sequence>
<dbReference type="EMBL" id="JARBHB010000013">
    <property type="protein sequence ID" value="KAJ8870120.1"/>
    <property type="molecule type" value="Genomic_DNA"/>
</dbReference>